<evidence type="ECO:0000313" key="1">
    <source>
        <dbReference type="EMBL" id="ABF46595.1"/>
    </source>
</evidence>
<organism evidence="1 2">
    <name type="scientific">Deinococcus geothermalis (strain DSM 11300 / CIP 105573 / AG-3a)</name>
    <dbReference type="NCBI Taxonomy" id="319795"/>
    <lineage>
        <taxon>Bacteria</taxon>
        <taxon>Thermotogati</taxon>
        <taxon>Deinococcota</taxon>
        <taxon>Deinococci</taxon>
        <taxon>Deinococcales</taxon>
        <taxon>Deinococcaceae</taxon>
        <taxon>Deinococcus</taxon>
    </lineage>
</organism>
<accession>Q1IVY9</accession>
<name>Q1IVY9_DEIGD</name>
<dbReference type="EMBL" id="CP000359">
    <property type="protein sequence ID" value="ABF46595.1"/>
    <property type="molecule type" value="Genomic_DNA"/>
</dbReference>
<proteinExistence type="predicted"/>
<evidence type="ECO:0000313" key="2">
    <source>
        <dbReference type="Proteomes" id="UP000002431"/>
    </source>
</evidence>
<reference evidence="1" key="1">
    <citation type="submission" date="2006-04" db="EMBL/GenBank/DDBJ databases">
        <title>Complete sequence of chromosome of Deinococcus geothermalis DSM 11300.</title>
        <authorList>
            <consortium name="US DOE Joint Genome Institute"/>
            <person name="Copeland A."/>
            <person name="Lucas S."/>
            <person name="Lapidus A."/>
            <person name="Barry K."/>
            <person name="Detter J.C."/>
            <person name="Glavina del Rio T."/>
            <person name="Hammon N."/>
            <person name="Israni S."/>
            <person name="Dalin E."/>
            <person name="Tice H."/>
            <person name="Pitluck S."/>
            <person name="Brettin T."/>
            <person name="Bruce D."/>
            <person name="Han C."/>
            <person name="Tapia R."/>
            <person name="Saunders E."/>
            <person name="Gilna P."/>
            <person name="Schmutz J."/>
            <person name="Larimer F."/>
            <person name="Land M."/>
            <person name="Hauser L."/>
            <person name="Kyrpides N."/>
            <person name="Kim E."/>
            <person name="Daly M.J."/>
            <person name="Fredrickson J.K."/>
            <person name="Makarova K.S."/>
            <person name="Gaidamakova E.K."/>
            <person name="Zhai M."/>
            <person name="Richardson P."/>
        </authorList>
    </citation>
    <scope>NUCLEOTIDE SEQUENCE</scope>
    <source>
        <strain evidence="1">DSM 11300</strain>
    </source>
</reference>
<keyword evidence="2" id="KW-1185">Reference proteome</keyword>
<sequence>MSLMDFPAADAPPPQGNEFPHVLALPERQQVPEGDLATFRFPNGYGALVIRSAAHLPAPVFEFCMLDCSGHTPQPALQTPVCQGVQTGLSHEQVTRLLLHAERLPRHPALLRADAVLQAEAF</sequence>
<dbReference type="HOGENOM" id="CLU_2218770_0_0_0"/>
<dbReference type="RefSeq" id="WP_011531415.1">
    <property type="nucleotide sequence ID" value="NC_008025.1"/>
</dbReference>
<protein>
    <submittedName>
        <fullName evidence="1">Uncharacterized protein</fullName>
    </submittedName>
</protein>
<dbReference type="KEGG" id="dge:Dgeo_2303"/>
<dbReference type="AlphaFoldDB" id="Q1IVY9"/>
<dbReference type="Proteomes" id="UP000002431">
    <property type="component" value="Chromosome"/>
</dbReference>
<gene>
    <name evidence="1" type="ordered locus">Dgeo_2303</name>
</gene>